<evidence type="ECO:0000256" key="5">
    <source>
        <dbReference type="ARBA" id="ARBA00022771"/>
    </source>
</evidence>
<keyword evidence="6" id="KW-0862">Zinc</keyword>
<keyword evidence="4" id="KW-0479">Metal-binding</keyword>
<feature type="compositionally biased region" description="Polar residues" evidence="8">
    <location>
        <begin position="639"/>
        <end position="656"/>
    </location>
</feature>
<dbReference type="InParanoid" id="H2AMA0"/>
<dbReference type="GO" id="GO:0008270">
    <property type="term" value="F:zinc ion binding"/>
    <property type="evidence" value="ECO:0007669"/>
    <property type="project" value="UniProtKB-KW"/>
</dbReference>
<dbReference type="GO" id="GO:0005737">
    <property type="term" value="C:cytoplasm"/>
    <property type="evidence" value="ECO:0007669"/>
    <property type="project" value="UniProtKB-SubCell"/>
</dbReference>
<dbReference type="GO" id="GO:1990304">
    <property type="term" value="C:MUB1-RAD6-UBR2 ubiquitin ligase complex"/>
    <property type="evidence" value="ECO:0007669"/>
    <property type="project" value="EnsemblFungi"/>
</dbReference>
<keyword evidence="3" id="KW-0963">Cytoplasm</keyword>
<dbReference type="AlphaFoldDB" id="H2AMA0"/>
<gene>
    <name evidence="10" type="primary">KAFR0A00620</name>
    <name evidence="10" type="ORF">KAFR_0A00620</name>
</gene>
<evidence type="ECO:0000256" key="3">
    <source>
        <dbReference type="ARBA" id="ARBA00022490"/>
    </source>
</evidence>
<feature type="domain" description="MYND-type" evidence="9">
    <location>
        <begin position="489"/>
        <end position="530"/>
    </location>
</feature>
<dbReference type="RefSeq" id="XP_003954635.1">
    <property type="nucleotide sequence ID" value="XM_003954586.1"/>
</dbReference>
<evidence type="ECO:0000256" key="6">
    <source>
        <dbReference type="ARBA" id="ARBA00022833"/>
    </source>
</evidence>
<dbReference type="PROSITE" id="PS50865">
    <property type="entry name" value="ZF_MYND_2"/>
    <property type="match status" value="1"/>
</dbReference>
<comment type="similarity">
    <text evidence="2">Belongs to the MUB1/samB family.</text>
</comment>
<dbReference type="SUPFAM" id="SSF144232">
    <property type="entry name" value="HIT/MYND zinc finger-like"/>
    <property type="match status" value="1"/>
</dbReference>
<evidence type="ECO:0000256" key="1">
    <source>
        <dbReference type="ARBA" id="ARBA00004496"/>
    </source>
</evidence>
<dbReference type="PANTHER" id="PTHR47442:SF1">
    <property type="entry name" value="MYND-TYPE ZINC FINGER PROTEIN MUB1"/>
    <property type="match status" value="1"/>
</dbReference>
<evidence type="ECO:0000259" key="9">
    <source>
        <dbReference type="PROSITE" id="PS50865"/>
    </source>
</evidence>
<protein>
    <recommendedName>
        <fullName evidence="9">MYND-type domain-containing protein</fullName>
    </recommendedName>
</protein>
<name>H2AMA0_KAZAF</name>
<accession>H2AMA0</accession>
<evidence type="ECO:0000256" key="7">
    <source>
        <dbReference type="PROSITE-ProRule" id="PRU00134"/>
    </source>
</evidence>
<evidence type="ECO:0000256" key="2">
    <source>
        <dbReference type="ARBA" id="ARBA00010655"/>
    </source>
</evidence>
<keyword evidence="5 7" id="KW-0863">Zinc-finger</keyword>
<organism evidence="10 11">
    <name type="scientific">Kazachstania africana (strain ATCC 22294 / BCRC 22015 / CBS 2517 / CECT 1963 / NBRC 1671 / NRRL Y-8276)</name>
    <name type="common">Yeast</name>
    <name type="synonym">Kluyveromyces africanus</name>
    <dbReference type="NCBI Taxonomy" id="1071382"/>
    <lineage>
        <taxon>Eukaryota</taxon>
        <taxon>Fungi</taxon>
        <taxon>Dikarya</taxon>
        <taxon>Ascomycota</taxon>
        <taxon>Saccharomycotina</taxon>
        <taxon>Saccharomycetes</taxon>
        <taxon>Saccharomycetales</taxon>
        <taxon>Saccharomycetaceae</taxon>
        <taxon>Kazachstania</taxon>
    </lineage>
</organism>
<comment type="subcellular location">
    <subcellularLocation>
        <location evidence="1">Cytoplasm</location>
    </subcellularLocation>
</comment>
<dbReference type="PANTHER" id="PTHR47442">
    <property type="entry name" value="MYND-TYPE ZINC FINGER PROTEIN MUB1"/>
    <property type="match status" value="1"/>
</dbReference>
<dbReference type="Proteomes" id="UP000005220">
    <property type="component" value="Chromosome 1"/>
</dbReference>
<dbReference type="Pfam" id="PF01753">
    <property type="entry name" value="zf-MYND"/>
    <property type="match status" value="1"/>
</dbReference>
<reference evidence="10 11" key="1">
    <citation type="journal article" date="2011" name="Proc. Natl. Acad. Sci. U.S.A.">
        <title>Evolutionary erosion of yeast sex chromosomes by mating-type switching accidents.</title>
        <authorList>
            <person name="Gordon J.L."/>
            <person name="Armisen D."/>
            <person name="Proux-Wera E."/>
            <person name="Oheigeartaigh S.S."/>
            <person name="Byrne K.P."/>
            <person name="Wolfe K.H."/>
        </authorList>
    </citation>
    <scope>NUCLEOTIDE SEQUENCE [LARGE SCALE GENOMIC DNA]</scope>
    <source>
        <strain evidence="11">ATCC 22294 / BCRC 22015 / CBS 2517 / CECT 1963 / NBRC 1671 / NRRL Y-8276</strain>
    </source>
</reference>
<evidence type="ECO:0000256" key="4">
    <source>
        <dbReference type="ARBA" id="ARBA00022723"/>
    </source>
</evidence>
<dbReference type="FunFam" id="6.10.140.2220:FF:000003">
    <property type="entry name" value="MYND-type zinc finger protein"/>
    <property type="match status" value="1"/>
</dbReference>
<dbReference type="GeneID" id="13885914"/>
<dbReference type="EMBL" id="HE650821">
    <property type="protein sequence ID" value="CCF55500.1"/>
    <property type="molecule type" value="Genomic_DNA"/>
</dbReference>
<evidence type="ECO:0000313" key="11">
    <source>
        <dbReference type="Proteomes" id="UP000005220"/>
    </source>
</evidence>
<feature type="region of interest" description="Disordered" evidence="8">
    <location>
        <begin position="639"/>
        <end position="664"/>
    </location>
</feature>
<dbReference type="InterPro" id="IPR002893">
    <property type="entry name" value="Znf_MYND"/>
</dbReference>
<proteinExistence type="inferred from homology"/>
<evidence type="ECO:0000256" key="8">
    <source>
        <dbReference type="SAM" id="MobiDB-lite"/>
    </source>
</evidence>
<dbReference type="eggNOG" id="ENOG502QTM3">
    <property type="taxonomic scope" value="Eukaryota"/>
</dbReference>
<evidence type="ECO:0000313" key="10">
    <source>
        <dbReference type="EMBL" id="CCF55500.1"/>
    </source>
</evidence>
<keyword evidence="11" id="KW-1185">Reference proteome</keyword>
<dbReference type="GO" id="GO:0007163">
    <property type="term" value="P:establishment or maintenance of cell polarity"/>
    <property type="evidence" value="ECO:0007669"/>
    <property type="project" value="TreeGrafter"/>
</dbReference>
<dbReference type="GO" id="GO:0006511">
    <property type="term" value="P:ubiquitin-dependent protein catabolic process"/>
    <property type="evidence" value="ECO:0007669"/>
    <property type="project" value="EnsemblFungi"/>
</dbReference>
<sequence>MRKFTSYSITQNRPIPTVASTVYNRKALDTNSNIPLINTLNNLTYLISNSSKIRETVANDGALERLVAILHDCHLNLHESLDIDTRAISSHKREQQLFSQKKIALNAWKWTLAFQCLVLTGTRGTEAIRAQVVSSGILPILATILDNFLIYHGNYDFFTDSYYKYGFQSLTLKTGFEMFRKHDEDYMAYLAFLLGNDSLSLSDDVSFKNEDFFKPAMMVPSNYEMIWKRYAKYHGSAKNPRPTDGTYNSDDDTCFSEDITDPVKIKSPREFYLGKLIPHQDDVVWSLQLLAFISKYTYMKKQLQKVELVKSLSFRPILTRIENRVNETPNESKPKLENYLATNKRPKLNTEPKAKVTTEDPFMVELQSVASKCRNMTEKHKTSRRCSIQDPFQNFNIISYELAESELKSKQEINYENYKKYYQYKNFVKELDDRTWNNITSKKNLNIFPLVEKFTYPKYNINDIMYWSSVIMRNSCRKDEFTGVRQCANFSCGKWEEYPRQFAKCRRCKRTKYCSRKCQLESWQFHRYWCHEVTSSTRTSITGTETNTPNNARNVDIEPTMGLSTTDETVDEGPPMDSGPFSDMPHNMPNESTETNLINEDVDSNTANTPEPQILQEIRDITDRLNTVLDVSPEMTISNTNTAFSQRDSDNPNLLSDLTDDRSA</sequence>
<dbReference type="GO" id="GO:0016567">
    <property type="term" value="P:protein ubiquitination"/>
    <property type="evidence" value="ECO:0007669"/>
    <property type="project" value="EnsemblFungi"/>
</dbReference>
<dbReference type="FunCoup" id="H2AMA0">
    <property type="interactions" value="103"/>
</dbReference>
<dbReference type="InterPro" id="IPR051664">
    <property type="entry name" value="MYND-type_zinc_finger"/>
</dbReference>
<dbReference type="HOGENOM" id="CLU_014851_1_0_1"/>
<dbReference type="OrthoDB" id="5594178at2759"/>
<dbReference type="KEGG" id="kaf:KAFR_0A00620"/>
<dbReference type="Gene3D" id="6.10.140.2220">
    <property type="match status" value="1"/>
</dbReference>